<proteinExistence type="inferred from homology"/>
<dbReference type="NCBIfam" id="TIGR00051">
    <property type="entry name" value="YbgC/FadM family acyl-CoA thioesterase"/>
    <property type="match status" value="1"/>
</dbReference>
<dbReference type="Gene3D" id="3.10.129.10">
    <property type="entry name" value="Hotdog Thioesterase"/>
    <property type="match status" value="1"/>
</dbReference>
<evidence type="ECO:0000256" key="2">
    <source>
        <dbReference type="ARBA" id="ARBA00022801"/>
    </source>
</evidence>
<dbReference type="Pfam" id="PF13279">
    <property type="entry name" value="4HBT_2"/>
    <property type="match status" value="1"/>
</dbReference>
<keyword evidence="2" id="KW-0378">Hydrolase</keyword>
<name>A0A1Y3PDS5_9BACI</name>
<protein>
    <recommendedName>
        <fullName evidence="5">Thioesterase</fullName>
    </recommendedName>
</protein>
<dbReference type="PIRSF" id="PIRSF003230">
    <property type="entry name" value="YbgC"/>
    <property type="match status" value="1"/>
</dbReference>
<reference evidence="4" key="1">
    <citation type="submission" date="2016-06" db="EMBL/GenBank/DDBJ databases">
        <authorList>
            <person name="Nascimento L."/>
            <person name="Pereira R.V."/>
            <person name="Martins L.F."/>
            <person name="Quaggio R.B."/>
            <person name="Silva A.M."/>
            <person name="Setubal J.C."/>
        </authorList>
    </citation>
    <scope>NUCLEOTIDE SEQUENCE [LARGE SCALE GENOMIC DNA]</scope>
</reference>
<dbReference type="InterPro" id="IPR029069">
    <property type="entry name" value="HotDog_dom_sf"/>
</dbReference>
<dbReference type="AlphaFoldDB" id="A0A1Y3PDS5"/>
<evidence type="ECO:0000313" key="4">
    <source>
        <dbReference type="Proteomes" id="UP000196475"/>
    </source>
</evidence>
<dbReference type="PANTHER" id="PTHR31793:SF27">
    <property type="entry name" value="NOVEL THIOESTERASE SUPERFAMILY DOMAIN AND SAPOSIN A-TYPE DOMAIN CONTAINING PROTEIN (0610012H03RIK)"/>
    <property type="match status" value="1"/>
</dbReference>
<dbReference type="Proteomes" id="UP000196475">
    <property type="component" value="Unassembled WGS sequence"/>
</dbReference>
<dbReference type="PANTHER" id="PTHR31793">
    <property type="entry name" value="4-HYDROXYBENZOYL-COA THIOESTERASE FAMILY MEMBER"/>
    <property type="match status" value="1"/>
</dbReference>
<evidence type="ECO:0000313" key="3">
    <source>
        <dbReference type="EMBL" id="OUM85471.1"/>
    </source>
</evidence>
<dbReference type="CDD" id="cd00586">
    <property type="entry name" value="4HBT"/>
    <property type="match status" value="1"/>
</dbReference>
<accession>A0A1Y3PDS5</accession>
<comment type="caution">
    <text evidence="3">The sequence shown here is derived from an EMBL/GenBank/DDBJ whole genome shotgun (WGS) entry which is preliminary data.</text>
</comment>
<comment type="similarity">
    <text evidence="1">Belongs to the 4-hydroxybenzoyl-CoA thioesterase family.</text>
</comment>
<evidence type="ECO:0008006" key="5">
    <source>
        <dbReference type="Google" id="ProtNLM"/>
    </source>
</evidence>
<evidence type="ECO:0000256" key="1">
    <source>
        <dbReference type="ARBA" id="ARBA00005953"/>
    </source>
</evidence>
<dbReference type="EMBL" id="LZRT01000101">
    <property type="protein sequence ID" value="OUM85471.1"/>
    <property type="molecule type" value="Genomic_DNA"/>
</dbReference>
<gene>
    <name evidence="3" type="ORF">BAA01_10345</name>
</gene>
<dbReference type="InterPro" id="IPR006684">
    <property type="entry name" value="YbgC/YbaW"/>
</dbReference>
<dbReference type="InterPro" id="IPR050563">
    <property type="entry name" value="4-hydroxybenzoyl-CoA_TE"/>
</dbReference>
<sequence length="142" mass="16422">MGIHRMELVVRPTDVDVLGHVNNAKYLEYLEWGRVRWYRENRLLSPDVLEQNLNYVVASIHINYRLEVKMDERLTVQTFLARLGNSSMVLKQEILNEQGQRVADAEVIIVLFDTSLRKSTPFPEAMRKRLEALVVTESGPAV</sequence>
<dbReference type="SUPFAM" id="SSF54637">
    <property type="entry name" value="Thioesterase/thiol ester dehydrase-isomerase"/>
    <property type="match status" value="1"/>
</dbReference>
<dbReference type="GO" id="GO:0047617">
    <property type="term" value="F:fatty acyl-CoA hydrolase activity"/>
    <property type="evidence" value="ECO:0007669"/>
    <property type="project" value="TreeGrafter"/>
</dbReference>
<organism evidence="3 4">
    <name type="scientific">Bacillus thermozeamaize</name>
    <dbReference type="NCBI Taxonomy" id="230954"/>
    <lineage>
        <taxon>Bacteria</taxon>
        <taxon>Bacillati</taxon>
        <taxon>Bacillota</taxon>
        <taxon>Bacilli</taxon>
        <taxon>Bacillales</taxon>
        <taxon>Bacillaceae</taxon>
        <taxon>Bacillus</taxon>
    </lineage>
</organism>